<dbReference type="HOGENOM" id="CLU_594701_0_0_1"/>
<feature type="region of interest" description="Disordered" evidence="1">
    <location>
        <begin position="88"/>
        <end position="112"/>
    </location>
</feature>
<gene>
    <name evidence="2" type="ORF">F503_06733</name>
</gene>
<feature type="region of interest" description="Disordered" evidence="1">
    <location>
        <begin position="138"/>
        <end position="164"/>
    </location>
</feature>
<accession>S3CSB8</accession>
<dbReference type="VEuPathDB" id="FungiDB:F503_06733"/>
<dbReference type="Proteomes" id="UP000016923">
    <property type="component" value="Unassembled WGS sequence"/>
</dbReference>
<reference evidence="2 3" key="1">
    <citation type="journal article" date="2013" name="BMC Genomics">
        <title>The genome and transcriptome of the pine saprophyte Ophiostoma piceae, and a comparison with the bark beetle-associated pine pathogen Grosmannia clavigera.</title>
        <authorList>
            <person name="Haridas S."/>
            <person name="Wang Y."/>
            <person name="Lim L."/>
            <person name="Massoumi Alamouti S."/>
            <person name="Jackman S."/>
            <person name="Docking R."/>
            <person name="Robertson G."/>
            <person name="Birol I."/>
            <person name="Bohlmann J."/>
            <person name="Breuil C."/>
        </authorList>
    </citation>
    <scope>NUCLEOTIDE SEQUENCE [LARGE SCALE GENOMIC DNA]</scope>
    <source>
        <strain evidence="2 3">UAMH 11346</strain>
    </source>
</reference>
<evidence type="ECO:0000313" key="2">
    <source>
        <dbReference type="EMBL" id="EPE03560.1"/>
    </source>
</evidence>
<dbReference type="eggNOG" id="ENOG502T15A">
    <property type="taxonomic scope" value="Eukaryota"/>
</dbReference>
<dbReference type="OrthoDB" id="5413827at2759"/>
<dbReference type="EMBL" id="KE148167">
    <property type="protein sequence ID" value="EPE03560.1"/>
    <property type="molecule type" value="Genomic_DNA"/>
</dbReference>
<sequence>MGEVLYALMAHSKEPLPLDSRGSYMGAGSMPQTRKPAADIEPRIIDADPRPKQAVAEALYDTSSDSDSDSDTATLLLSDTNSSTDALTLVSSSSSSSSSSSAEPSPPAKTRPFPFLRLPLEIRLQIYHWTVRLGICSPAQTSRSPSREQSDAKSTSAQPPRTYANAAAQTAAQAAAVAVAMQPESSLFYHCIPMYFGNNQWGGIAMGVFSSTIQQAPVEYRAISERQNSNPRLLPAYRPVGKSAPSSLLQASRQIYSEARTAAYETSEFVFVRIFSSALSTAASFVGVDAAGSPATLLPYQRRAIRHVRMELDVSVRDIGWTGRGYAPDKATSILEGGKWAGLCAGLAGLQNLRLLLNVTEDRMDSTGRIALQESPFLDGLLRLKSIRQVEIELVWTQRGRFRSRAANMDDADLTAGLDWCAAIQQRLQEQIQQRRVRVVNVERI</sequence>
<keyword evidence="3" id="KW-1185">Reference proteome</keyword>
<proteinExistence type="predicted"/>
<protein>
    <submittedName>
        <fullName evidence="2">Uncharacterized protein</fullName>
    </submittedName>
</protein>
<feature type="region of interest" description="Disordered" evidence="1">
    <location>
        <begin position="16"/>
        <end position="50"/>
    </location>
</feature>
<dbReference type="AlphaFoldDB" id="S3CSB8"/>
<dbReference type="PANTHER" id="PTHR38790">
    <property type="entry name" value="2EXR DOMAIN-CONTAINING PROTEIN-RELATED"/>
    <property type="match status" value="1"/>
</dbReference>
<evidence type="ECO:0000313" key="3">
    <source>
        <dbReference type="Proteomes" id="UP000016923"/>
    </source>
</evidence>
<evidence type="ECO:0000256" key="1">
    <source>
        <dbReference type="SAM" id="MobiDB-lite"/>
    </source>
</evidence>
<name>S3CSB8_OPHP1</name>
<organism evidence="2 3">
    <name type="scientific">Ophiostoma piceae (strain UAMH 11346)</name>
    <name type="common">Sap stain fungus</name>
    <dbReference type="NCBI Taxonomy" id="1262450"/>
    <lineage>
        <taxon>Eukaryota</taxon>
        <taxon>Fungi</taxon>
        <taxon>Dikarya</taxon>
        <taxon>Ascomycota</taxon>
        <taxon>Pezizomycotina</taxon>
        <taxon>Sordariomycetes</taxon>
        <taxon>Sordariomycetidae</taxon>
        <taxon>Ophiostomatales</taxon>
        <taxon>Ophiostomataceae</taxon>
        <taxon>Ophiostoma</taxon>
    </lineage>
</organism>
<feature type="compositionally biased region" description="Low complexity" evidence="1">
    <location>
        <begin position="88"/>
        <end position="101"/>
    </location>
</feature>
<feature type="compositionally biased region" description="Basic and acidic residues" evidence="1">
    <location>
        <begin position="36"/>
        <end position="50"/>
    </location>
</feature>